<dbReference type="PROSITE" id="PS50110">
    <property type="entry name" value="RESPONSE_REGULATORY"/>
    <property type="match status" value="1"/>
</dbReference>
<dbReference type="CDD" id="cd00156">
    <property type="entry name" value="REC"/>
    <property type="match status" value="1"/>
</dbReference>
<keyword evidence="2" id="KW-0902">Two-component regulatory system</keyword>
<dbReference type="InterPro" id="IPR039420">
    <property type="entry name" value="WalR-like"/>
</dbReference>
<evidence type="ECO:0000256" key="2">
    <source>
        <dbReference type="ARBA" id="ARBA00023012"/>
    </source>
</evidence>
<dbReference type="GO" id="GO:0006355">
    <property type="term" value="P:regulation of DNA-templated transcription"/>
    <property type="evidence" value="ECO:0007669"/>
    <property type="project" value="TreeGrafter"/>
</dbReference>
<dbReference type="InterPro" id="IPR011006">
    <property type="entry name" value="CheY-like_superfamily"/>
</dbReference>
<dbReference type="Gene3D" id="3.40.50.2300">
    <property type="match status" value="1"/>
</dbReference>
<evidence type="ECO:0000256" key="5">
    <source>
        <dbReference type="ARBA" id="ARBA00023163"/>
    </source>
</evidence>
<keyword evidence="5" id="KW-0804">Transcription</keyword>
<feature type="region of interest" description="Disordered" evidence="7">
    <location>
        <begin position="95"/>
        <end position="121"/>
    </location>
</feature>
<dbReference type="GO" id="GO:0000156">
    <property type="term" value="F:phosphorelay response regulator activity"/>
    <property type="evidence" value="ECO:0007669"/>
    <property type="project" value="TreeGrafter"/>
</dbReference>
<protein>
    <submittedName>
        <fullName evidence="9">Two component transcriptional regulator, winged helix family</fullName>
    </submittedName>
</protein>
<keyword evidence="4" id="KW-0238">DNA-binding</keyword>
<evidence type="ECO:0000256" key="4">
    <source>
        <dbReference type="ARBA" id="ARBA00023125"/>
    </source>
</evidence>
<dbReference type="KEGG" id="llu:AKJ09_03081"/>
<reference evidence="9 10" key="1">
    <citation type="submission" date="2015-08" db="EMBL/GenBank/DDBJ databases">
        <authorList>
            <person name="Babu N.S."/>
            <person name="Beckwith C.J."/>
            <person name="Beseler K.G."/>
            <person name="Brison A."/>
            <person name="Carone J.V."/>
            <person name="Caskin T.P."/>
            <person name="Diamond M."/>
            <person name="Durham M.E."/>
            <person name="Foxe J.M."/>
            <person name="Go M."/>
            <person name="Henderson B.A."/>
            <person name="Jones I.B."/>
            <person name="McGettigan J.A."/>
            <person name="Micheletti S.J."/>
            <person name="Nasrallah M.E."/>
            <person name="Ortiz D."/>
            <person name="Piller C.R."/>
            <person name="Privatt S.R."/>
            <person name="Schneider S.L."/>
            <person name="Sharp S."/>
            <person name="Smith T.C."/>
            <person name="Stanton J.D."/>
            <person name="Ullery H.E."/>
            <person name="Wilson R.J."/>
            <person name="Serrano M.G."/>
            <person name="Buck G."/>
            <person name="Lee V."/>
            <person name="Wang Y."/>
            <person name="Carvalho R."/>
            <person name="Voegtly L."/>
            <person name="Shi R."/>
            <person name="Duckworth R."/>
            <person name="Johnson A."/>
            <person name="Loviza R."/>
            <person name="Walstead R."/>
            <person name="Shah Z."/>
            <person name="Kiflezghi M."/>
            <person name="Wade K."/>
            <person name="Ball S.L."/>
            <person name="Bradley K.W."/>
            <person name="Asai D.J."/>
            <person name="Bowman C.A."/>
            <person name="Russell D.A."/>
            <person name="Pope W.H."/>
            <person name="Jacobs-Sera D."/>
            <person name="Hendrix R.W."/>
            <person name="Hatfull G.F."/>
        </authorList>
    </citation>
    <scope>NUCLEOTIDE SEQUENCE [LARGE SCALE GENOMIC DNA]</scope>
    <source>
        <strain evidence="9 10">DSM 27648</strain>
    </source>
</reference>
<keyword evidence="10" id="KW-1185">Reference proteome</keyword>
<dbReference type="PANTHER" id="PTHR48111:SF4">
    <property type="entry name" value="DNA-BINDING DUAL TRANSCRIPTIONAL REGULATOR OMPR"/>
    <property type="match status" value="1"/>
</dbReference>
<evidence type="ECO:0000259" key="8">
    <source>
        <dbReference type="PROSITE" id="PS50110"/>
    </source>
</evidence>
<name>A0A0K1PSB7_9BACT</name>
<dbReference type="STRING" id="1391654.AKJ09_03081"/>
<dbReference type="EMBL" id="CP012333">
    <property type="protein sequence ID" value="AKU96417.1"/>
    <property type="molecule type" value="Genomic_DNA"/>
</dbReference>
<sequence length="271" mass="29229">MRTLRSVVFRFRDISALSVALEETRGSLPLPEGEAGVDGEWVLAIFEIGSRRRATAAAARCVCAAGDPHVEFERRDWDRLQSFAVARSEHMRAARPLSTTSSGRLPAALESPIPNESDLPPASVPIESTRVPLGSRVLIVDADPVTRTDVCSMLAEIGLNVEAVATAEDASARMREVAFDALVLDFHAKGQDPLAFVRGLRRDPLRSPLPVLFLSSHPSSRDEVEAFASGADDFLPKPFRAAELGARIYGLLRRARLLRANLGPGATGGTP</sequence>
<dbReference type="SMART" id="SM00448">
    <property type="entry name" value="REC"/>
    <property type="match status" value="1"/>
</dbReference>
<evidence type="ECO:0000256" key="3">
    <source>
        <dbReference type="ARBA" id="ARBA00023015"/>
    </source>
</evidence>
<evidence type="ECO:0000256" key="1">
    <source>
        <dbReference type="ARBA" id="ARBA00022553"/>
    </source>
</evidence>
<dbReference type="PANTHER" id="PTHR48111">
    <property type="entry name" value="REGULATOR OF RPOS"/>
    <property type="match status" value="1"/>
</dbReference>
<dbReference type="InterPro" id="IPR001789">
    <property type="entry name" value="Sig_transdc_resp-reg_receiver"/>
</dbReference>
<dbReference type="Proteomes" id="UP000064967">
    <property type="component" value="Chromosome"/>
</dbReference>
<accession>A0A0K1PSB7</accession>
<evidence type="ECO:0000256" key="7">
    <source>
        <dbReference type="SAM" id="MobiDB-lite"/>
    </source>
</evidence>
<evidence type="ECO:0000256" key="6">
    <source>
        <dbReference type="PROSITE-ProRule" id="PRU00169"/>
    </source>
</evidence>
<dbReference type="GO" id="GO:0005829">
    <property type="term" value="C:cytosol"/>
    <property type="evidence" value="ECO:0007669"/>
    <property type="project" value="TreeGrafter"/>
</dbReference>
<dbReference type="AlphaFoldDB" id="A0A0K1PSB7"/>
<feature type="domain" description="Response regulatory" evidence="8">
    <location>
        <begin position="136"/>
        <end position="252"/>
    </location>
</feature>
<keyword evidence="1 6" id="KW-0597">Phosphoprotein</keyword>
<dbReference type="SUPFAM" id="SSF52172">
    <property type="entry name" value="CheY-like"/>
    <property type="match status" value="1"/>
</dbReference>
<gene>
    <name evidence="9" type="ORF">AKJ09_03081</name>
</gene>
<dbReference type="GO" id="GO:0000976">
    <property type="term" value="F:transcription cis-regulatory region binding"/>
    <property type="evidence" value="ECO:0007669"/>
    <property type="project" value="TreeGrafter"/>
</dbReference>
<keyword evidence="3" id="KW-0805">Transcription regulation</keyword>
<proteinExistence type="predicted"/>
<organism evidence="9 10">
    <name type="scientific">Labilithrix luteola</name>
    <dbReference type="NCBI Taxonomy" id="1391654"/>
    <lineage>
        <taxon>Bacteria</taxon>
        <taxon>Pseudomonadati</taxon>
        <taxon>Myxococcota</taxon>
        <taxon>Polyangia</taxon>
        <taxon>Polyangiales</taxon>
        <taxon>Labilitrichaceae</taxon>
        <taxon>Labilithrix</taxon>
    </lineage>
</organism>
<evidence type="ECO:0000313" key="9">
    <source>
        <dbReference type="EMBL" id="AKU96417.1"/>
    </source>
</evidence>
<dbReference type="GO" id="GO:0032993">
    <property type="term" value="C:protein-DNA complex"/>
    <property type="evidence" value="ECO:0007669"/>
    <property type="project" value="TreeGrafter"/>
</dbReference>
<dbReference type="Pfam" id="PF00072">
    <property type="entry name" value="Response_reg"/>
    <property type="match status" value="1"/>
</dbReference>
<evidence type="ECO:0000313" key="10">
    <source>
        <dbReference type="Proteomes" id="UP000064967"/>
    </source>
</evidence>
<feature type="modified residue" description="4-aspartylphosphate" evidence="6">
    <location>
        <position position="185"/>
    </location>
</feature>